<dbReference type="Gene3D" id="2.60.120.330">
    <property type="entry name" value="B-lactam Antibiotic, Isopenicillin N Synthase, Chain"/>
    <property type="match status" value="1"/>
</dbReference>
<keyword evidence="2" id="KW-1185">Reference proteome</keyword>
<dbReference type="PANTHER" id="PTHR30613">
    <property type="entry name" value="UNCHARACTERIZED PROTEIN YBIU-RELATED"/>
    <property type="match status" value="1"/>
</dbReference>
<evidence type="ECO:0000313" key="2">
    <source>
        <dbReference type="Proteomes" id="UP001197328"/>
    </source>
</evidence>
<dbReference type="Pfam" id="PF07350">
    <property type="entry name" value="Gig2-like"/>
    <property type="match status" value="1"/>
</dbReference>
<dbReference type="PANTHER" id="PTHR30613:SF1">
    <property type="entry name" value="DUF1479 DOMAIN PROTEIN (AFU_ORTHOLOGUE AFUA_5G09280)"/>
    <property type="match status" value="1"/>
</dbReference>
<dbReference type="EMBL" id="JAHLVD010000009">
    <property type="protein sequence ID" value="KAG7847558.1"/>
    <property type="molecule type" value="Genomic_DNA"/>
</dbReference>
<dbReference type="SUPFAM" id="SSF51197">
    <property type="entry name" value="Clavaminate synthase-like"/>
    <property type="match status" value="1"/>
</dbReference>
<protein>
    <submittedName>
        <fullName evidence="1">Uncharacterized protein</fullName>
    </submittedName>
</protein>
<gene>
    <name evidence="1" type="ORF">KL940_003470</name>
</gene>
<name>A0ABQ7RU52_PICAN</name>
<evidence type="ECO:0000313" key="1">
    <source>
        <dbReference type="EMBL" id="KAG7847558.1"/>
    </source>
</evidence>
<reference evidence="1 2" key="1">
    <citation type="journal article" date="2021" name="G3 (Bethesda)">
        <title>Genomic diversity, chromosomal rearrangements, and interspecies hybridization in the ogataea polymorpha species complex.</title>
        <authorList>
            <person name="Hanson S.J."/>
            <person name="Cinneide E.O."/>
            <person name="Salzberg L.I."/>
            <person name="Wolfe K.H."/>
            <person name="McGowan J."/>
            <person name="Fitzpatrick D.A."/>
            <person name="Matlin K."/>
        </authorList>
    </citation>
    <scope>NUCLEOTIDE SEQUENCE [LARGE SCALE GENOMIC DNA]</scope>
    <source>
        <strain evidence="1">51-138</strain>
    </source>
</reference>
<dbReference type="Proteomes" id="UP001197328">
    <property type="component" value="Unassembled WGS sequence"/>
</dbReference>
<dbReference type="InterPro" id="IPR010856">
    <property type="entry name" value="Gig2-like"/>
</dbReference>
<accession>A0ABQ7RU52</accession>
<organism evidence="1 2">
    <name type="scientific">Pichia angusta</name>
    <name type="common">Yeast</name>
    <name type="synonym">Hansenula polymorpha</name>
    <dbReference type="NCBI Taxonomy" id="870730"/>
    <lineage>
        <taxon>Eukaryota</taxon>
        <taxon>Fungi</taxon>
        <taxon>Dikarya</taxon>
        <taxon>Ascomycota</taxon>
        <taxon>Saccharomycotina</taxon>
        <taxon>Pichiomycetes</taxon>
        <taxon>Pichiales</taxon>
        <taxon>Pichiaceae</taxon>
        <taxon>Ogataea</taxon>
    </lineage>
</organism>
<sequence length="345" mass="38941">MTTTTITTLRLESRFKELKREIIKPENREAVQASWGRLLKALDRKADEISRAGSSYIPEVNWRDIENGGFTEEMSFLIHARGCLIIRDVIDDEQCNQWREDTKKYIKSHPGITGTPRTGVTSNWFIHWSKAQVEARSHPRMVQLMKTVGKLYKNNDPDALLDMDSQVVYADRLRIRYPGRDSTLPLHLDSSSIERWEDEQYRDVYREIFEGRWEEWDPSLIDRRPSAKQDLYQEVAGLVGVVYMAGPVAGRPIQSSGCCLRGGFGGGFLLFGSGVYVAGLVAGLSGGFSWRVLVAGLHGGFQWRVFMAGPISQQPVVVASSNLDSHAERFCIIVGDLGERSRENV</sequence>
<comment type="caution">
    <text evidence="1">The sequence shown here is derived from an EMBL/GenBank/DDBJ whole genome shotgun (WGS) entry which is preliminary data.</text>
</comment>
<dbReference type="InterPro" id="IPR027443">
    <property type="entry name" value="IPNS-like_sf"/>
</dbReference>
<proteinExistence type="predicted"/>